<dbReference type="EMBL" id="CABHMY010000133">
    <property type="protein sequence ID" value="VUX17540.1"/>
    <property type="molecule type" value="Genomic_DNA"/>
</dbReference>
<reference evidence="4 5" key="1">
    <citation type="submission" date="2019-07" db="EMBL/GenBank/DDBJ databases">
        <authorList>
            <person name="Hibberd C M."/>
            <person name="Gehrig L. J."/>
            <person name="Chang H.-W."/>
            <person name="Venkatesh S."/>
        </authorList>
    </citation>
    <scope>NUCLEOTIDE SEQUENCE [LARGE SCALE GENOMIC DNA]</scope>
    <source>
        <strain evidence="4">Faecalibacterium_prausnitzii_JG_BgPS064</strain>
    </source>
</reference>
<dbReference type="InterPro" id="IPR020845">
    <property type="entry name" value="AMP-binding_CS"/>
</dbReference>
<dbReference type="Gene3D" id="3.40.50.12780">
    <property type="entry name" value="N-terminal domain of ligase-like"/>
    <property type="match status" value="1"/>
</dbReference>
<dbReference type="InterPro" id="IPR025110">
    <property type="entry name" value="AMP-bd_C"/>
</dbReference>
<keyword evidence="1" id="KW-0812">Transmembrane</keyword>
<feature type="domain" description="AMP-dependent synthetase/ligase" evidence="2">
    <location>
        <begin position="41"/>
        <end position="423"/>
    </location>
</feature>
<sequence length="575" mass="63478">MTTQNPVYASQAKPWLKYYDQKFIDQTLPALSAFEYVCQRSKNHLNDTALEYYGRKFTYADLIVNVKKTAAALRGAGVKKGDIITVVSIMTPEIIALFYAADMMGATLNLVDPRYSVEGIREYIEEVDSHLLVCLNVVYERCSQAARRTNVEKVIVLSPADSLPPVMAAGYKLTTPDKNKYASNVIRWKQFIKGGEGQSIAAEPYDPGHACVVVHTGGTTGSPKGVMLTDDCFNGIALQFQAYPKLFHRGQKLMNVMPPFIAYGFACGIHLPLVLGFTVVIIPNLDPAKLGSLVLKHKPEHMFGVPTHYQQLASDPKLRDKDLSFIINYAAGGDSLSRGAEQTVNDFLAAHGARYPIAKGYGMTEVSSAATVAAGLDNKPGSVGIPMVNTVVAAFEPGTDQELPIGQRGELCISGPCLMKGYYNKPEETAILLRRHPDGRVWAHTGDMGYLDEDGFVYLDSRIKRMIIRHDGFKVFPSMIENVVSRHPAVHQCSVVGCADKGHVQGRLPFVYIVLKADTTAKKKQVIRELERMCAEELPEYVQPVAYKFIPSMPMTPVGKVDYRQLEADISPRDY</sequence>
<dbReference type="Pfam" id="PF00501">
    <property type="entry name" value="AMP-binding"/>
    <property type="match status" value="1"/>
</dbReference>
<evidence type="ECO:0000313" key="4">
    <source>
        <dbReference type="EMBL" id="VUX17540.1"/>
    </source>
</evidence>
<dbReference type="Gene3D" id="3.30.300.30">
    <property type="match status" value="1"/>
</dbReference>
<dbReference type="InterPro" id="IPR045851">
    <property type="entry name" value="AMP-bd_C_sf"/>
</dbReference>
<accession>A0A564UDH1</accession>
<gene>
    <name evidence="4" type="primary">lcfB</name>
    <name evidence="4" type="ORF">FPPS064S07_01320</name>
</gene>
<dbReference type="PROSITE" id="PS00455">
    <property type="entry name" value="AMP_BINDING"/>
    <property type="match status" value="1"/>
</dbReference>
<keyword evidence="5" id="KW-1185">Reference proteome</keyword>
<dbReference type="InterPro" id="IPR000873">
    <property type="entry name" value="AMP-dep_synth/lig_dom"/>
</dbReference>
<dbReference type="InterPro" id="IPR050237">
    <property type="entry name" value="ATP-dep_AMP-bd_enzyme"/>
</dbReference>
<keyword evidence="4" id="KW-0436">Ligase</keyword>
<dbReference type="PANTHER" id="PTHR43767">
    <property type="entry name" value="LONG-CHAIN-FATTY-ACID--COA LIGASE"/>
    <property type="match status" value="1"/>
</dbReference>
<organism evidence="4 5">
    <name type="scientific">Faecalibacterium prausnitzii</name>
    <dbReference type="NCBI Taxonomy" id="853"/>
    <lineage>
        <taxon>Bacteria</taxon>
        <taxon>Bacillati</taxon>
        <taxon>Bacillota</taxon>
        <taxon>Clostridia</taxon>
        <taxon>Eubacteriales</taxon>
        <taxon>Oscillospiraceae</taxon>
        <taxon>Faecalibacterium</taxon>
    </lineage>
</organism>
<proteinExistence type="predicted"/>
<evidence type="ECO:0000259" key="3">
    <source>
        <dbReference type="Pfam" id="PF13193"/>
    </source>
</evidence>
<feature type="transmembrane region" description="Helical" evidence="1">
    <location>
        <begin position="260"/>
        <end position="282"/>
    </location>
</feature>
<dbReference type="SUPFAM" id="SSF56801">
    <property type="entry name" value="Acetyl-CoA synthetase-like"/>
    <property type="match status" value="1"/>
</dbReference>
<evidence type="ECO:0000259" key="2">
    <source>
        <dbReference type="Pfam" id="PF00501"/>
    </source>
</evidence>
<evidence type="ECO:0000313" key="5">
    <source>
        <dbReference type="Proteomes" id="UP000406184"/>
    </source>
</evidence>
<dbReference type="Pfam" id="PF13193">
    <property type="entry name" value="AMP-binding_C"/>
    <property type="match status" value="1"/>
</dbReference>
<keyword evidence="1" id="KW-0472">Membrane</keyword>
<dbReference type="AlphaFoldDB" id="A0A564UDH1"/>
<dbReference type="InterPro" id="IPR042099">
    <property type="entry name" value="ANL_N_sf"/>
</dbReference>
<dbReference type="GO" id="GO:0004467">
    <property type="term" value="F:long-chain fatty acid-CoA ligase activity"/>
    <property type="evidence" value="ECO:0007669"/>
    <property type="project" value="UniProtKB-EC"/>
</dbReference>
<evidence type="ECO:0000256" key="1">
    <source>
        <dbReference type="SAM" id="Phobius"/>
    </source>
</evidence>
<dbReference type="RefSeq" id="WP_158399431.1">
    <property type="nucleotide sequence ID" value="NZ_CABHMY010000133.1"/>
</dbReference>
<name>A0A564UDH1_9FIRM</name>
<keyword evidence="1" id="KW-1133">Transmembrane helix</keyword>
<protein>
    <submittedName>
        <fullName evidence="4">Long-chain-fatty-acid--CoA ligase</fullName>
        <ecNumber evidence="4">6.2.1.3</ecNumber>
    </submittedName>
</protein>
<dbReference type="Proteomes" id="UP000406184">
    <property type="component" value="Unassembled WGS sequence"/>
</dbReference>
<dbReference type="EC" id="6.2.1.3" evidence="4"/>
<feature type="domain" description="AMP-binding enzyme C-terminal" evidence="3">
    <location>
        <begin position="480"/>
        <end position="560"/>
    </location>
</feature>
<dbReference type="PANTHER" id="PTHR43767:SF10">
    <property type="entry name" value="SURFACTIN SYNTHASE SUBUNIT 1"/>
    <property type="match status" value="1"/>
</dbReference>